<feature type="transmembrane region" description="Helical" evidence="1">
    <location>
        <begin position="278"/>
        <end position="297"/>
    </location>
</feature>
<proteinExistence type="predicted"/>
<evidence type="ECO:0000313" key="2">
    <source>
        <dbReference type="EMBL" id="SJN16581.1"/>
    </source>
</evidence>
<keyword evidence="1" id="KW-1133">Transmembrane helix</keyword>
<protein>
    <submittedName>
        <fullName evidence="2">Uncharacterized protein</fullName>
    </submittedName>
</protein>
<feature type="transmembrane region" description="Helical" evidence="1">
    <location>
        <begin position="230"/>
        <end position="251"/>
    </location>
</feature>
<evidence type="ECO:0000256" key="1">
    <source>
        <dbReference type="SAM" id="Phobius"/>
    </source>
</evidence>
<organism evidence="2 3">
    <name type="scientific">Mycetocola reblochoni REB411</name>
    <dbReference type="NCBI Taxonomy" id="1255698"/>
    <lineage>
        <taxon>Bacteria</taxon>
        <taxon>Bacillati</taxon>
        <taxon>Actinomycetota</taxon>
        <taxon>Actinomycetes</taxon>
        <taxon>Micrococcales</taxon>
        <taxon>Microbacteriaceae</taxon>
        <taxon>Mycetocola</taxon>
    </lineage>
</organism>
<sequence>MSTATGAIRTIAPSTVSGGYNVRFDPYPFDSRLRWLVRLLAAVPFLLLVALADPRLWDGLSSPNAALIEHARSIAFTGSTVTWMESLYPPLPTIAAALLPWGTTGLAVVGALAAGAFTQRIIEVLHQHRAGALLGTLFTLALVANPLFAYTATQNLPAFLSIMFFGIGLNDTVRFITWRNTQAGFRAGLYLMLSALSDTSGLAFVAALVLAAPLFTLGRRGERGVRTANSVVLGFPTVAVLATVLFLQLAFLHRWPAGDSFGYSADALQGLVDTTHDLRWLGLLAPLLCLYALSLLVRRPGAMLVGSLLFALVMAGFVFGLVPTGSAGNSFIILTLVMIAILPAARTRRMTTGIAIVAAVTVLVPWLAALTRTSVMEWTGTLFTALPW</sequence>
<feature type="transmembrane region" description="Helical" evidence="1">
    <location>
        <begin position="35"/>
        <end position="52"/>
    </location>
</feature>
<accession>A0A1R4I9L5</accession>
<dbReference type="AlphaFoldDB" id="A0A1R4I9L5"/>
<evidence type="ECO:0000313" key="3">
    <source>
        <dbReference type="Proteomes" id="UP000196778"/>
    </source>
</evidence>
<reference evidence="3" key="1">
    <citation type="submission" date="2017-02" db="EMBL/GenBank/DDBJ databases">
        <authorList>
            <person name="Dridi B."/>
        </authorList>
    </citation>
    <scope>NUCLEOTIDE SEQUENCE [LARGE SCALE GENOMIC DNA]</scope>
    <source>
        <strain evidence="3">EB411</strain>
    </source>
</reference>
<keyword evidence="3" id="KW-1185">Reference proteome</keyword>
<gene>
    <name evidence="2" type="ORF">FM119_00595</name>
</gene>
<feature type="transmembrane region" description="Helical" evidence="1">
    <location>
        <begin position="199"/>
        <end position="218"/>
    </location>
</feature>
<name>A0A1R4I9L5_9MICO</name>
<feature type="transmembrane region" description="Helical" evidence="1">
    <location>
        <begin position="94"/>
        <end position="118"/>
    </location>
</feature>
<feature type="transmembrane region" description="Helical" evidence="1">
    <location>
        <begin position="304"/>
        <end position="322"/>
    </location>
</feature>
<feature type="transmembrane region" description="Helical" evidence="1">
    <location>
        <begin position="328"/>
        <end position="345"/>
    </location>
</feature>
<dbReference type="EMBL" id="FUKR01000004">
    <property type="protein sequence ID" value="SJN16581.1"/>
    <property type="molecule type" value="Genomic_DNA"/>
</dbReference>
<feature type="transmembrane region" description="Helical" evidence="1">
    <location>
        <begin position="130"/>
        <end position="150"/>
    </location>
</feature>
<dbReference type="Proteomes" id="UP000196778">
    <property type="component" value="Unassembled WGS sequence"/>
</dbReference>
<keyword evidence="1" id="KW-0472">Membrane</keyword>
<dbReference type="RefSeq" id="WP_087135751.1">
    <property type="nucleotide sequence ID" value="NZ_FUKR01000004.1"/>
</dbReference>
<feature type="transmembrane region" description="Helical" evidence="1">
    <location>
        <begin position="352"/>
        <end position="369"/>
    </location>
</feature>
<keyword evidence="1" id="KW-0812">Transmembrane</keyword>